<protein>
    <submittedName>
        <fullName evidence="4">M6 family metalloprotease-like protein</fullName>
    </submittedName>
</protein>
<dbReference type="Proteomes" id="UP000315133">
    <property type="component" value="Unassembled WGS sequence"/>
</dbReference>
<comment type="caution">
    <text evidence="4">The sequence shown here is derived from an EMBL/GenBank/DDBJ whole genome shotgun (WGS) entry which is preliminary data.</text>
</comment>
<evidence type="ECO:0000313" key="5">
    <source>
        <dbReference type="Proteomes" id="UP000315133"/>
    </source>
</evidence>
<evidence type="ECO:0000256" key="1">
    <source>
        <dbReference type="SAM" id="MobiDB-lite"/>
    </source>
</evidence>
<keyword evidence="5" id="KW-1185">Reference proteome</keyword>
<keyword evidence="4" id="KW-0482">Metalloprotease</keyword>
<dbReference type="NCBIfam" id="TIGR03296">
    <property type="entry name" value="M6dom_TIGR03296"/>
    <property type="match status" value="1"/>
</dbReference>
<dbReference type="RefSeq" id="WP_141819163.1">
    <property type="nucleotide sequence ID" value="NZ_BAAAIL010000002.1"/>
</dbReference>
<dbReference type="EMBL" id="VFPU01000001">
    <property type="protein sequence ID" value="TQM97533.1"/>
    <property type="molecule type" value="Genomic_DNA"/>
</dbReference>
<feature type="chain" id="PRO_5021869362" evidence="2">
    <location>
        <begin position="38"/>
        <end position="772"/>
    </location>
</feature>
<evidence type="ECO:0000259" key="3">
    <source>
        <dbReference type="Pfam" id="PF22888"/>
    </source>
</evidence>
<gene>
    <name evidence="4" type="ORF">FB476_2446</name>
</gene>
<dbReference type="InterPro" id="IPR054470">
    <property type="entry name" value="FIMAH_dom"/>
</dbReference>
<evidence type="ECO:0000256" key="2">
    <source>
        <dbReference type="SAM" id="SignalP"/>
    </source>
</evidence>
<sequence>MRTHGGARLRRLGRALRPAVLVTGALGLSLVAPTSMAVDTTDDAPSVHDPVDPGDWVNPDDTTWDDYRAVPGRPSEWVDGTVTGTERHFKAAVVLVDFTDQPMLLTQQAGAHVFGNPQAGWEPIERDEVADWWEDYLGTPNEYNNNHTINEYWMENSNGRYSVEIDAFGPYQLPGKLHEYGLSGYAPVTGPNSVCPAGDTCNKNIRTDGFAAWYADQGPTIYQDYDVLFWVTAGHDESGTWQEFGEMKFQTKEDVPAEYGPPGATEGPVYNAFGNEIPNWSPTRYVEWTSWAAAANHWPNAQSGGVIPNSTQAESSGQSIFQHEMSHLLGIADNYNNPFAVPTVRTYSGHWDMLSRGTFNGPGGTHQRWKIPNEGASGMGSQFSLRNKMRLNMLDAATQVVNLTRDQLTAQGVARATVSARSVNRPDRLAGFNVALSGGDLSNCTAEGLVGDRAWLCDRGGYNNYTIEVVDRVGMDSFVPSSGVHLAKTKNQDRAPFIWTIDANPEDINWVDFVRPNGDRAMVTLGDPRQLQDAMFRAGTGSGSLYEYVDEANRLHFYVLERIVDDEGVLTYDVAVRSLDGSGPQARGVSVGGSTAAVTEGGTTASISVPVSNTGAAGAGVHDSDVYRVEATLDGAGWTMTQPYEVVAAAAGETVSVPLHLARTTGGKGTLTVTVTSESDPSKSETVVLDVQTLVLAEAQSVLAGLVADGALDRGVAQSMQAFLDQVEDAIAKGKTKQAEQALDRMVSNLSRVRDEAARQTITELVAILRQG</sequence>
<accession>A0A543KR28</accession>
<keyword evidence="4" id="KW-0645">Protease</keyword>
<evidence type="ECO:0000313" key="4">
    <source>
        <dbReference type="EMBL" id="TQM97533.1"/>
    </source>
</evidence>
<dbReference type="OrthoDB" id="275270at2"/>
<dbReference type="AlphaFoldDB" id="A0A543KR28"/>
<feature type="domain" description="FIMAH" evidence="3">
    <location>
        <begin position="697"/>
        <end position="767"/>
    </location>
</feature>
<keyword evidence="4" id="KW-0378">Hydrolase</keyword>
<feature type="region of interest" description="Disordered" evidence="1">
    <location>
        <begin position="42"/>
        <end position="61"/>
    </location>
</feature>
<keyword evidence="2" id="KW-0732">Signal</keyword>
<organism evidence="4 5">
    <name type="scientific">Ornithinimicrobium humiphilum</name>
    <dbReference type="NCBI Taxonomy" id="125288"/>
    <lineage>
        <taxon>Bacteria</taxon>
        <taxon>Bacillati</taxon>
        <taxon>Actinomycetota</taxon>
        <taxon>Actinomycetes</taxon>
        <taxon>Micrococcales</taxon>
        <taxon>Ornithinimicrobiaceae</taxon>
        <taxon>Ornithinimicrobium</taxon>
    </lineage>
</organism>
<dbReference type="GO" id="GO:0006508">
    <property type="term" value="P:proteolysis"/>
    <property type="evidence" value="ECO:0007669"/>
    <property type="project" value="UniProtKB-KW"/>
</dbReference>
<proteinExistence type="predicted"/>
<feature type="signal peptide" evidence="2">
    <location>
        <begin position="1"/>
        <end position="37"/>
    </location>
</feature>
<name>A0A543KR28_9MICO</name>
<dbReference type="InterPro" id="IPR008757">
    <property type="entry name" value="Peptidase_M6-like_domain"/>
</dbReference>
<reference evidence="4 5" key="1">
    <citation type="submission" date="2019-06" db="EMBL/GenBank/DDBJ databases">
        <title>Sequencing the genomes of 1000 actinobacteria strains.</title>
        <authorList>
            <person name="Klenk H.-P."/>
        </authorList>
    </citation>
    <scope>NUCLEOTIDE SEQUENCE [LARGE SCALE GENOMIC DNA]</scope>
    <source>
        <strain evidence="4 5">DSM 12362</strain>
    </source>
</reference>
<dbReference type="GO" id="GO:0008237">
    <property type="term" value="F:metallopeptidase activity"/>
    <property type="evidence" value="ECO:0007669"/>
    <property type="project" value="UniProtKB-KW"/>
</dbReference>
<dbReference type="Pfam" id="PF22888">
    <property type="entry name" value="FIMAH"/>
    <property type="match status" value="1"/>
</dbReference>